<keyword evidence="3" id="KW-1185">Reference proteome</keyword>
<feature type="transmembrane region" description="Helical" evidence="1">
    <location>
        <begin position="51"/>
        <end position="68"/>
    </location>
</feature>
<dbReference type="AlphaFoldDB" id="A0AAV8RPL9"/>
<protein>
    <submittedName>
        <fullName evidence="2">Uncharacterized protein</fullName>
    </submittedName>
</protein>
<proteinExistence type="predicted"/>
<gene>
    <name evidence="2" type="ORF">OPV22_000190</name>
</gene>
<dbReference type="Proteomes" id="UP001222027">
    <property type="component" value="Unassembled WGS sequence"/>
</dbReference>
<evidence type="ECO:0000256" key="1">
    <source>
        <dbReference type="SAM" id="Phobius"/>
    </source>
</evidence>
<evidence type="ECO:0000313" key="3">
    <source>
        <dbReference type="Proteomes" id="UP001222027"/>
    </source>
</evidence>
<accession>A0AAV8RPL9</accession>
<comment type="caution">
    <text evidence="2">The sequence shown here is derived from an EMBL/GenBank/DDBJ whole genome shotgun (WGS) entry which is preliminary data.</text>
</comment>
<keyword evidence="1" id="KW-0812">Transmembrane</keyword>
<dbReference type="EMBL" id="JAQQAF010000001">
    <property type="protein sequence ID" value="KAJ8509756.1"/>
    <property type="molecule type" value="Genomic_DNA"/>
</dbReference>
<sequence length="93" mass="10604">MPHVANTYVAHCVCGDQYLLCYEEILKNISHAIQKKTHYQACAAAPSDCNFQTTLPIVFMGISIYVAMKKFSRRKSKVEEWPRDTTHTNPLSI</sequence>
<keyword evidence="1" id="KW-1133">Transmembrane helix</keyword>
<name>A0AAV8RPL9_ENSVE</name>
<evidence type="ECO:0000313" key="2">
    <source>
        <dbReference type="EMBL" id="KAJ8509756.1"/>
    </source>
</evidence>
<keyword evidence="1" id="KW-0472">Membrane</keyword>
<reference evidence="2 3" key="1">
    <citation type="submission" date="2022-12" db="EMBL/GenBank/DDBJ databases">
        <title>Chromosome-scale assembly of the Ensete ventricosum genome.</title>
        <authorList>
            <person name="Dussert Y."/>
            <person name="Stocks J."/>
            <person name="Wendawek A."/>
            <person name="Woldeyes F."/>
            <person name="Nichols R.A."/>
            <person name="Borrell J.S."/>
        </authorList>
    </citation>
    <scope>NUCLEOTIDE SEQUENCE [LARGE SCALE GENOMIC DNA]</scope>
    <source>
        <strain evidence="3">cv. Maze</strain>
        <tissue evidence="2">Seeds</tissue>
    </source>
</reference>
<organism evidence="2 3">
    <name type="scientific">Ensete ventricosum</name>
    <name type="common">Abyssinian banana</name>
    <name type="synonym">Musa ensete</name>
    <dbReference type="NCBI Taxonomy" id="4639"/>
    <lineage>
        <taxon>Eukaryota</taxon>
        <taxon>Viridiplantae</taxon>
        <taxon>Streptophyta</taxon>
        <taxon>Embryophyta</taxon>
        <taxon>Tracheophyta</taxon>
        <taxon>Spermatophyta</taxon>
        <taxon>Magnoliopsida</taxon>
        <taxon>Liliopsida</taxon>
        <taxon>Zingiberales</taxon>
        <taxon>Musaceae</taxon>
        <taxon>Ensete</taxon>
    </lineage>
</organism>